<reference evidence="3 4" key="1">
    <citation type="journal article" date="2013" name="Mar. Genomics">
        <title>Expression of sulfatases in Rhodopirellula baltica and the diversity of sulfatases in the genus Rhodopirellula.</title>
        <authorList>
            <person name="Wegner C.E."/>
            <person name="Richter-Heitmann T."/>
            <person name="Klindworth A."/>
            <person name="Klockow C."/>
            <person name="Richter M."/>
            <person name="Achstetter T."/>
            <person name="Glockner F.O."/>
            <person name="Harder J."/>
        </authorList>
    </citation>
    <scope>NUCLEOTIDE SEQUENCE [LARGE SCALE GENOMIC DNA]</scope>
    <source>
        <strain evidence="3 4">WH47</strain>
    </source>
</reference>
<evidence type="ECO:0000313" key="4">
    <source>
        <dbReference type="Proteomes" id="UP000006222"/>
    </source>
</evidence>
<dbReference type="RefSeq" id="WP_007327820.1">
    <property type="nucleotide sequence ID" value="NZ_AFAR01000192.1"/>
</dbReference>
<feature type="domain" description="HTH marR-type" evidence="2">
    <location>
        <begin position="74"/>
        <end position="122"/>
    </location>
</feature>
<name>F2AW10_RHOBT</name>
<evidence type="ECO:0000313" key="3">
    <source>
        <dbReference type="EMBL" id="EGF26165.1"/>
    </source>
</evidence>
<feature type="compositionally biased region" description="Basic and acidic residues" evidence="1">
    <location>
        <begin position="48"/>
        <end position="64"/>
    </location>
</feature>
<dbReference type="AlphaFoldDB" id="F2AW10"/>
<evidence type="ECO:0000259" key="2">
    <source>
        <dbReference type="Pfam" id="PF12802"/>
    </source>
</evidence>
<dbReference type="InterPro" id="IPR000835">
    <property type="entry name" value="HTH_MarR-typ"/>
</dbReference>
<dbReference type="SUPFAM" id="SSF46785">
    <property type="entry name" value="Winged helix' DNA-binding domain"/>
    <property type="match status" value="1"/>
</dbReference>
<feature type="compositionally biased region" description="Basic residues" evidence="1">
    <location>
        <begin position="25"/>
        <end position="35"/>
    </location>
</feature>
<accession>F2AW10</accession>
<dbReference type="Gene3D" id="1.10.10.10">
    <property type="entry name" value="Winged helix-like DNA-binding domain superfamily/Winged helix DNA-binding domain"/>
    <property type="match status" value="1"/>
</dbReference>
<dbReference type="PATRIC" id="fig|991778.3.peg.4153"/>
<feature type="region of interest" description="Disordered" evidence="1">
    <location>
        <begin position="1"/>
        <end position="64"/>
    </location>
</feature>
<evidence type="ECO:0000256" key="1">
    <source>
        <dbReference type="SAM" id="MobiDB-lite"/>
    </source>
</evidence>
<dbReference type="Proteomes" id="UP000006222">
    <property type="component" value="Unassembled WGS sequence"/>
</dbReference>
<dbReference type="InterPro" id="IPR036390">
    <property type="entry name" value="WH_DNA-bd_sf"/>
</dbReference>
<dbReference type="GO" id="GO:0003700">
    <property type="term" value="F:DNA-binding transcription factor activity"/>
    <property type="evidence" value="ECO:0007669"/>
    <property type="project" value="InterPro"/>
</dbReference>
<protein>
    <recommendedName>
        <fullName evidence="2">HTH marR-type domain-containing protein</fullName>
    </recommendedName>
</protein>
<proteinExistence type="predicted"/>
<sequence length="155" mass="17145">MARLKHFEIAGNRGPGGPKTMAAKKVTRGKSSARKPKADPATPAAKQTVEKKSSLDPGAAEERRSGARWTFLTNHAHVLIALHARPDLVLREVAVEVGITERAVQRIVQDLEDEGFIRREKVGRKNHYEVLTDQALRHPIEAHRNIGDLLKLITG</sequence>
<gene>
    <name evidence="3" type="ORF">RBWH47_05878</name>
</gene>
<dbReference type="EMBL" id="AFAR01000192">
    <property type="protein sequence ID" value="EGF26165.1"/>
    <property type="molecule type" value="Genomic_DNA"/>
</dbReference>
<organism evidence="3 4">
    <name type="scientific">Rhodopirellula baltica WH47</name>
    <dbReference type="NCBI Taxonomy" id="991778"/>
    <lineage>
        <taxon>Bacteria</taxon>
        <taxon>Pseudomonadati</taxon>
        <taxon>Planctomycetota</taxon>
        <taxon>Planctomycetia</taxon>
        <taxon>Pirellulales</taxon>
        <taxon>Pirellulaceae</taxon>
        <taxon>Rhodopirellula</taxon>
    </lineage>
</organism>
<dbReference type="InterPro" id="IPR036388">
    <property type="entry name" value="WH-like_DNA-bd_sf"/>
</dbReference>
<dbReference type="Pfam" id="PF12802">
    <property type="entry name" value="MarR_2"/>
    <property type="match status" value="1"/>
</dbReference>
<comment type="caution">
    <text evidence="3">The sequence shown here is derived from an EMBL/GenBank/DDBJ whole genome shotgun (WGS) entry which is preliminary data.</text>
</comment>